<protein>
    <recommendedName>
        <fullName evidence="2">DUF7745 domain-containing protein</fullName>
    </recommendedName>
</protein>
<feature type="chain" id="PRO_5039065429" description="DUF7745 domain-containing protein" evidence="1">
    <location>
        <begin position="16"/>
        <end position="221"/>
    </location>
</feature>
<feature type="signal peptide" evidence="1">
    <location>
        <begin position="1"/>
        <end position="15"/>
    </location>
</feature>
<dbReference type="InterPro" id="IPR056647">
    <property type="entry name" value="DUF7745"/>
</dbReference>
<reference evidence="3 4" key="1">
    <citation type="journal article" date="2022" name="Nat. Genet.">
        <title>Improved pea reference genome and pan-genome highlight genomic features and evolutionary characteristics.</title>
        <authorList>
            <person name="Yang T."/>
            <person name="Liu R."/>
            <person name="Luo Y."/>
            <person name="Hu S."/>
            <person name="Wang D."/>
            <person name="Wang C."/>
            <person name="Pandey M.K."/>
            <person name="Ge S."/>
            <person name="Xu Q."/>
            <person name="Li N."/>
            <person name="Li G."/>
            <person name="Huang Y."/>
            <person name="Saxena R.K."/>
            <person name="Ji Y."/>
            <person name="Li M."/>
            <person name="Yan X."/>
            <person name="He Y."/>
            <person name="Liu Y."/>
            <person name="Wang X."/>
            <person name="Xiang C."/>
            <person name="Varshney R.K."/>
            <person name="Ding H."/>
            <person name="Gao S."/>
            <person name="Zong X."/>
        </authorList>
    </citation>
    <scope>NUCLEOTIDE SEQUENCE [LARGE SCALE GENOMIC DNA]</scope>
    <source>
        <strain evidence="3 4">cv. Zhongwan 6</strain>
    </source>
</reference>
<keyword evidence="4" id="KW-1185">Reference proteome</keyword>
<dbReference type="EMBL" id="JAMSHJ010000006">
    <property type="protein sequence ID" value="KAI5399118.1"/>
    <property type="molecule type" value="Genomic_DNA"/>
</dbReference>
<sequence>MMFFTSSLFMAVCLGKTIQSLRPRFGFANATRNRSLLFVLGLACGWLHERPCSASDWPRRILSETQRLLTHLSLTCGLCLCLLGLTIDIDVVCLSELCTDLCDVSTDMERPKRHTKKYSFRQPDLKELRNLTSYVLDPLGFKARYGKLLPLLTTQVDEGLMSTLAQFYDPLYHCFSFSDFQLLPTLEEYAHLVGIPILDQVEFRVFLLISSSLKLPFMGRP</sequence>
<accession>A0A9D4WAB8</accession>
<gene>
    <name evidence="3" type="ORF">KIW84_064481</name>
</gene>
<dbReference type="PANTHER" id="PTHR48154">
    <property type="entry name" value="PROTEIN, PUTATIVE-RELATED"/>
    <property type="match status" value="1"/>
</dbReference>
<evidence type="ECO:0000313" key="3">
    <source>
        <dbReference type="EMBL" id="KAI5399118.1"/>
    </source>
</evidence>
<dbReference type="AlphaFoldDB" id="A0A9D4WAB8"/>
<dbReference type="PANTHER" id="PTHR48154:SF1">
    <property type="entry name" value="PROTEIN, PUTATIVE-RELATED"/>
    <property type="match status" value="1"/>
</dbReference>
<dbReference type="Proteomes" id="UP001058974">
    <property type="component" value="Chromosome 6"/>
</dbReference>
<dbReference type="Gramene" id="Psat06G0448100-T1">
    <property type="protein sequence ID" value="KAI5399118.1"/>
    <property type="gene ID" value="KIW84_064481"/>
</dbReference>
<comment type="caution">
    <text evidence="3">The sequence shown here is derived from an EMBL/GenBank/DDBJ whole genome shotgun (WGS) entry which is preliminary data.</text>
</comment>
<evidence type="ECO:0000313" key="4">
    <source>
        <dbReference type="Proteomes" id="UP001058974"/>
    </source>
</evidence>
<feature type="domain" description="DUF7745" evidence="2">
    <location>
        <begin position="128"/>
        <end position="204"/>
    </location>
</feature>
<evidence type="ECO:0000256" key="1">
    <source>
        <dbReference type="SAM" id="SignalP"/>
    </source>
</evidence>
<evidence type="ECO:0000259" key="2">
    <source>
        <dbReference type="Pfam" id="PF24924"/>
    </source>
</evidence>
<dbReference type="Pfam" id="PF24924">
    <property type="entry name" value="DUF7745"/>
    <property type="match status" value="1"/>
</dbReference>
<name>A0A9D4WAB8_PEA</name>
<proteinExistence type="predicted"/>
<keyword evidence="1" id="KW-0732">Signal</keyword>
<organism evidence="3 4">
    <name type="scientific">Pisum sativum</name>
    <name type="common">Garden pea</name>
    <name type="synonym">Lathyrus oleraceus</name>
    <dbReference type="NCBI Taxonomy" id="3888"/>
    <lineage>
        <taxon>Eukaryota</taxon>
        <taxon>Viridiplantae</taxon>
        <taxon>Streptophyta</taxon>
        <taxon>Embryophyta</taxon>
        <taxon>Tracheophyta</taxon>
        <taxon>Spermatophyta</taxon>
        <taxon>Magnoliopsida</taxon>
        <taxon>eudicotyledons</taxon>
        <taxon>Gunneridae</taxon>
        <taxon>Pentapetalae</taxon>
        <taxon>rosids</taxon>
        <taxon>fabids</taxon>
        <taxon>Fabales</taxon>
        <taxon>Fabaceae</taxon>
        <taxon>Papilionoideae</taxon>
        <taxon>50 kb inversion clade</taxon>
        <taxon>NPAAA clade</taxon>
        <taxon>Hologalegina</taxon>
        <taxon>IRL clade</taxon>
        <taxon>Fabeae</taxon>
        <taxon>Lathyrus</taxon>
    </lineage>
</organism>